<dbReference type="InterPro" id="IPR011083">
    <property type="entry name" value="Phage_tail_collar_dom"/>
</dbReference>
<dbReference type="EMBL" id="CP002345">
    <property type="protein sequence ID" value="ADQ80107.1"/>
    <property type="molecule type" value="Genomic_DNA"/>
</dbReference>
<dbReference type="SUPFAM" id="SSF88874">
    <property type="entry name" value="Receptor-binding domain of short tail fibre protein gp12"/>
    <property type="match status" value="1"/>
</dbReference>
<dbReference type="AlphaFoldDB" id="E4T5W3"/>
<dbReference type="CDD" id="cd22641">
    <property type="entry name" value="C24-like"/>
    <property type="match status" value="1"/>
</dbReference>
<evidence type="ECO:0000313" key="2">
    <source>
        <dbReference type="EMBL" id="ADQ80107.1"/>
    </source>
</evidence>
<evidence type="ECO:0000259" key="1">
    <source>
        <dbReference type="Pfam" id="PF07484"/>
    </source>
</evidence>
<dbReference type="KEGG" id="ppn:Palpr_1970"/>
<dbReference type="eggNOG" id="COG4675">
    <property type="taxonomic scope" value="Bacteria"/>
</dbReference>
<gene>
    <name evidence="2" type="ordered locus">Palpr_1970</name>
</gene>
<dbReference type="Proteomes" id="UP000008718">
    <property type="component" value="Chromosome"/>
</dbReference>
<reference evidence="2 3" key="2">
    <citation type="journal article" date="2011" name="Stand. Genomic Sci.">
        <title>Complete genome sequence of Paludibacter propionicigenes type strain (WB4).</title>
        <authorList>
            <person name="Gronow S."/>
            <person name="Munk C."/>
            <person name="Lapidus A."/>
            <person name="Nolan M."/>
            <person name="Lucas S."/>
            <person name="Hammon N."/>
            <person name="Deshpande S."/>
            <person name="Cheng J.F."/>
            <person name="Tapia R."/>
            <person name="Han C."/>
            <person name="Goodwin L."/>
            <person name="Pitluck S."/>
            <person name="Liolios K."/>
            <person name="Ivanova N."/>
            <person name="Mavromatis K."/>
            <person name="Mikhailova N."/>
            <person name="Pati A."/>
            <person name="Chen A."/>
            <person name="Palaniappan K."/>
            <person name="Land M."/>
            <person name="Hauser L."/>
            <person name="Chang Y.J."/>
            <person name="Jeffries C.D."/>
            <person name="Brambilla E."/>
            <person name="Rohde M."/>
            <person name="Goker M."/>
            <person name="Detter J.C."/>
            <person name="Woyke T."/>
            <person name="Bristow J."/>
            <person name="Eisen J.A."/>
            <person name="Markowitz V."/>
            <person name="Hugenholtz P."/>
            <person name="Kyrpides N.C."/>
            <person name="Klenk H.P."/>
        </authorList>
    </citation>
    <scope>NUCLEOTIDE SEQUENCE [LARGE SCALE GENOMIC DNA]</scope>
    <source>
        <strain evidence="3">DSM 17365 / JCM 13257 / WB4</strain>
    </source>
</reference>
<proteinExistence type="predicted"/>
<organism evidence="2 3">
    <name type="scientific">Paludibacter propionicigenes (strain DSM 17365 / JCM 13257 / WB4)</name>
    <dbReference type="NCBI Taxonomy" id="694427"/>
    <lineage>
        <taxon>Bacteria</taxon>
        <taxon>Pseudomonadati</taxon>
        <taxon>Bacteroidota</taxon>
        <taxon>Bacteroidia</taxon>
        <taxon>Bacteroidales</taxon>
        <taxon>Paludibacteraceae</taxon>
        <taxon>Paludibacter</taxon>
    </lineage>
</organism>
<dbReference type="OrthoDB" id="9810174at2"/>
<dbReference type="Gene3D" id="3.90.1340.10">
    <property type="entry name" value="Phage tail collar domain"/>
    <property type="match status" value="1"/>
</dbReference>
<dbReference type="STRING" id="694427.Palpr_1970"/>
<dbReference type="HOGENOM" id="CLU_322339_0_0_10"/>
<protein>
    <submittedName>
        <fullName evidence="2">Tail Collar domain protein</fullName>
    </submittedName>
</protein>
<keyword evidence="3" id="KW-1185">Reference proteome</keyword>
<name>E4T5W3_PALPW</name>
<evidence type="ECO:0000313" key="3">
    <source>
        <dbReference type="Proteomes" id="UP000008718"/>
    </source>
</evidence>
<dbReference type="InterPro" id="IPR037053">
    <property type="entry name" value="Phage_tail_collar_dom_sf"/>
</dbReference>
<accession>E4T5W3</accession>
<dbReference type="Pfam" id="PF07484">
    <property type="entry name" value="Collar"/>
    <property type="match status" value="1"/>
</dbReference>
<sequence length="898" mass="91323">MKSFIYNKPIYLLLFNILLSCSYMGAQVRVVDNKGTISTIPINWTRVTGTTKDIYNTDLGNVGVGIVKPMATFHNSGSTILGAKAGNTTLSSSAALIYADYTVFNYSASTSGVTLSLPATMTDATAGRLITITNTGTTNGFDVSFSAGAVVTLPVGYAQSFVWNGTVWTPQSSPVALSVPISGLTAATKNNSIDNTNYTQTWNWSTATTQSPLALSAPALTDGNLLSISGGAASMIGNLLKVNGASTYYGNAGVWFNFSGDHIGHGFYLSDMTTKGNAMRIWAENVTTGNALNITGGSALTTGSLINATAAVAATTTKGLLNIANTAASTTGTVATIQANSTAGSGLTVLANGNVGVGTSAPTAALHLQAGTATAGTAPLKLSSGANLTTAESGAVEFDGSHFYGTAGTNRLTLDNSALTGIAGGAAQAQTVDNSISALTKGMTVTWVPTASNTAADPTLAVGTATATTVKKSGTASLAANDIALGVAATAVYDGTNWQLQNPQSATAWSLTGNGGTTAATNFMGTTDDKDVVFKRNGILAGLLNLSSSNTSWGVDAFNTTATGTYNSVFGYQALKSLTSGNGNSAFGRRALTNNTTGYGNLAVGSQALQSNTTGSSNTAVGQGALFNTTTGSNNIAIGANAQVLTTTNDNQLSIGNSIYGLGMGTATPKIGIGLNAPTAALHLLAGTASAGTAPLKLTSSGTAVLLTTPETGAIEFDGTHLYCTIGTTRYQLDQQNSISGEIKIWAGTTTATTLPAGWLVCDGSAISRTTYANLFLVLGTTYGAGDGSTTFNLPNLKGRVPVGYDGSQTEFNALNKTGGEKTHTLTIAEMPSHNHYNGNGGYNVLLSYGGGANTTDGLDNTGGEPDVHNFGYEQNAGGGQAHNNLQPYIVLNYIIKY</sequence>
<feature type="domain" description="Phage tail collar" evidence="1">
    <location>
        <begin position="741"/>
        <end position="802"/>
    </location>
</feature>
<dbReference type="PROSITE" id="PS51257">
    <property type="entry name" value="PROKAR_LIPOPROTEIN"/>
    <property type="match status" value="1"/>
</dbReference>
<reference key="1">
    <citation type="submission" date="2010-11" db="EMBL/GenBank/DDBJ databases">
        <title>The complete genome of Paludibacter propionicigenes DSM 17365.</title>
        <authorList>
            <consortium name="US DOE Joint Genome Institute (JGI-PGF)"/>
            <person name="Lucas S."/>
            <person name="Copeland A."/>
            <person name="Lapidus A."/>
            <person name="Bruce D."/>
            <person name="Goodwin L."/>
            <person name="Pitluck S."/>
            <person name="Kyrpides N."/>
            <person name="Mavromatis K."/>
            <person name="Ivanova N."/>
            <person name="Munk A.C."/>
            <person name="Brettin T."/>
            <person name="Detter J.C."/>
            <person name="Han C."/>
            <person name="Tapia R."/>
            <person name="Land M."/>
            <person name="Hauser L."/>
            <person name="Markowitz V."/>
            <person name="Cheng J.-F."/>
            <person name="Hugenholtz P."/>
            <person name="Woyke T."/>
            <person name="Wu D."/>
            <person name="Gronow S."/>
            <person name="Wellnitz S."/>
            <person name="Brambilla E."/>
            <person name="Klenk H.-P."/>
            <person name="Eisen J.A."/>
        </authorList>
    </citation>
    <scope>NUCLEOTIDE SEQUENCE</scope>
    <source>
        <strain>WB4</strain>
    </source>
</reference>